<dbReference type="Pfam" id="PF02575">
    <property type="entry name" value="YbaB_DNA_bd"/>
    <property type="match status" value="1"/>
</dbReference>
<dbReference type="InterPro" id="IPR036894">
    <property type="entry name" value="YbaB-like_sf"/>
</dbReference>
<evidence type="ECO:0000256" key="1">
    <source>
        <dbReference type="ARBA" id="ARBA00023125"/>
    </source>
</evidence>
<evidence type="ECO:0000313" key="4">
    <source>
        <dbReference type="EMBL" id="MEW9624841.1"/>
    </source>
</evidence>
<comment type="similarity">
    <text evidence="2">Belongs to the YbaB/EbfC family.</text>
</comment>
<protein>
    <recommendedName>
        <fullName evidence="2">Nucleoid-associated protein ABQJ56_11445</fullName>
    </recommendedName>
</protein>
<reference evidence="4 5" key="1">
    <citation type="submission" date="2024-06" db="EMBL/GenBank/DDBJ databases">
        <authorList>
            <person name="Woo H."/>
        </authorList>
    </citation>
    <scope>NUCLEOTIDE SEQUENCE [LARGE SCALE GENOMIC DNA]</scope>
    <source>
        <strain evidence="4 5">S2-g</strain>
    </source>
</reference>
<evidence type="ECO:0000256" key="2">
    <source>
        <dbReference type="HAMAP-Rule" id="MF_00274"/>
    </source>
</evidence>
<dbReference type="PANTHER" id="PTHR33449:SF1">
    <property type="entry name" value="NUCLEOID-ASSOCIATED PROTEIN YBAB"/>
    <property type="match status" value="1"/>
</dbReference>
<keyword evidence="5" id="KW-1185">Reference proteome</keyword>
<evidence type="ECO:0000313" key="5">
    <source>
        <dbReference type="Proteomes" id="UP001556170"/>
    </source>
</evidence>
<organism evidence="4 5">
    <name type="scientific">Rhodanobacter geophilus</name>
    <dbReference type="NCBI Taxonomy" id="3162488"/>
    <lineage>
        <taxon>Bacteria</taxon>
        <taxon>Pseudomonadati</taxon>
        <taxon>Pseudomonadota</taxon>
        <taxon>Gammaproteobacteria</taxon>
        <taxon>Lysobacterales</taxon>
        <taxon>Rhodanobacteraceae</taxon>
        <taxon>Rhodanobacter</taxon>
    </lineage>
</organism>
<dbReference type="InterPro" id="IPR004401">
    <property type="entry name" value="YbaB/EbfC"/>
</dbReference>
<feature type="region of interest" description="Disordered" evidence="3">
    <location>
        <begin position="1"/>
        <end position="21"/>
    </location>
</feature>
<accession>A0ABV3QQE7</accession>
<proteinExistence type="inferred from homology"/>
<keyword evidence="2" id="KW-0963">Cytoplasm</keyword>
<dbReference type="PANTHER" id="PTHR33449">
    <property type="entry name" value="NUCLEOID-ASSOCIATED PROTEIN YBAB"/>
    <property type="match status" value="1"/>
</dbReference>
<comment type="subcellular location">
    <subcellularLocation>
        <location evidence="2">Cytoplasm</location>
        <location evidence="2">Nucleoid</location>
    </subcellularLocation>
</comment>
<keyword evidence="1 2" id="KW-0238">DNA-binding</keyword>
<gene>
    <name evidence="4" type="ORF">ABQJ56_11445</name>
</gene>
<dbReference type="HAMAP" id="MF_00274">
    <property type="entry name" value="DNA_YbaB_EbfC"/>
    <property type="match status" value="1"/>
</dbReference>
<dbReference type="Proteomes" id="UP001556170">
    <property type="component" value="Unassembled WGS sequence"/>
</dbReference>
<name>A0ABV3QQE7_9GAMM</name>
<evidence type="ECO:0000256" key="3">
    <source>
        <dbReference type="SAM" id="MobiDB-lite"/>
    </source>
</evidence>
<comment type="subunit">
    <text evidence="2">Homodimer.</text>
</comment>
<sequence>MRGQIGQLMQQAQRMQEDMKRAQEEIAKLEVTGSAGGGLVSVTMSGAHEVRKVVIDRQTFADDPEMAEDLVAAAINDAVNKVAQASRDRMGGVTAGMSLPPGFKMPF</sequence>
<dbReference type="Gene3D" id="3.30.1310.10">
    <property type="entry name" value="Nucleoid-associated protein YbaB-like domain"/>
    <property type="match status" value="1"/>
</dbReference>
<dbReference type="PIRSF" id="PIRSF004555">
    <property type="entry name" value="UCP004555"/>
    <property type="match status" value="1"/>
</dbReference>
<dbReference type="EMBL" id="JBFOHL010000009">
    <property type="protein sequence ID" value="MEW9624841.1"/>
    <property type="molecule type" value="Genomic_DNA"/>
</dbReference>
<comment type="caution">
    <text evidence="4">The sequence shown here is derived from an EMBL/GenBank/DDBJ whole genome shotgun (WGS) entry which is preliminary data.</text>
</comment>
<dbReference type="RefSeq" id="WP_367845141.1">
    <property type="nucleotide sequence ID" value="NZ_JBFOHL010000009.1"/>
</dbReference>
<dbReference type="SUPFAM" id="SSF82607">
    <property type="entry name" value="YbaB-like"/>
    <property type="match status" value="1"/>
</dbReference>
<comment type="function">
    <text evidence="2">Binds to DNA and alters its conformation. May be involved in regulation of gene expression, nucleoid organization and DNA protection.</text>
</comment>
<dbReference type="NCBIfam" id="TIGR00103">
    <property type="entry name" value="DNA_YbaB_EbfC"/>
    <property type="match status" value="1"/>
</dbReference>